<evidence type="ECO:0000256" key="4">
    <source>
        <dbReference type="ARBA" id="ARBA00012944"/>
    </source>
</evidence>
<keyword evidence="8 18" id="KW-0812">Transmembrane</keyword>
<feature type="transmembrane region" description="Helical" evidence="18">
    <location>
        <begin position="55"/>
        <end position="77"/>
    </location>
</feature>
<evidence type="ECO:0000256" key="10">
    <source>
        <dbReference type="ARBA" id="ARBA00022967"/>
    </source>
</evidence>
<keyword evidence="11 18" id="KW-0249">Electron transport</keyword>
<sequence>MNKSKSMFLITLIIGTLITISSNNWISMWMGLELNMLSFIPLILNKKNKMNSEAALIYFLTQSVSSMILMFSIIEMYGGKEMQLFIDLGSTSLLIKMGAAPFHMWFPEMMSKMKWDSCMLLMTWQKVAPLIMINNLIYSPMIMFFTVTASVIMGGLGGLNQTSLRKIMSYSSINHLGWILALNLTQNNWINYLIMYSVMTITICSMFHMYNMYFINQINGMNISYMEKISYSVSMLSLGGLPPFIGFLPKWMVLQSLISDNKYILMSIMIMMSLITLFYYMRTMTSMMLSYSSTSMWHSMNSNSYINYSILMLNLSLPLVLIFNFN</sequence>
<evidence type="ECO:0000256" key="8">
    <source>
        <dbReference type="ARBA" id="ARBA00022692"/>
    </source>
</evidence>
<dbReference type="PANTHER" id="PTHR46552">
    <property type="entry name" value="NADH-UBIQUINONE OXIDOREDUCTASE CHAIN 2"/>
    <property type="match status" value="1"/>
</dbReference>
<comment type="function">
    <text evidence="1">Core subunit of the mitochondrial membrane respiratory chain NADH dehydrogenase (Complex I) that is believed to belong to the minimal assembly required for catalysis. Complex I functions in the transfer of electrons from NADH to the respiratory chain. The immediate electron acceptor for the enzyme is believed to be ubiquinone.</text>
</comment>
<feature type="transmembrane region" description="Helical" evidence="18">
    <location>
        <begin position="84"/>
        <end position="106"/>
    </location>
</feature>
<feature type="transmembrane region" description="Helical" evidence="18">
    <location>
        <begin position="189"/>
        <end position="209"/>
    </location>
</feature>
<comment type="function">
    <text evidence="18">Core subunit of the mitochondrial membrane respiratory chain NADH dehydrogenase (Complex I) which catalyzes electron transfer from NADH through the respiratory chain, using ubiquinone as an electron acceptor. Essential for the catalytic activity and assembly of complex I.</text>
</comment>
<comment type="subcellular location">
    <subcellularLocation>
        <location evidence="2 18">Mitochondrion inner membrane</location>
        <topology evidence="2 18">Multi-pass membrane protein</topology>
    </subcellularLocation>
</comment>
<evidence type="ECO:0000256" key="12">
    <source>
        <dbReference type="ARBA" id="ARBA00022989"/>
    </source>
</evidence>
<keyword evidence="16 18" id="KW-0472">Membrane</keyword>
<keyword evidence="13 18" id="KW-0520">NAD</keyword>
<evidence type="ECO:0000256" key="16">
    <source>
        <dbReference type="ARBA" id="ARBA00023136"/>
    </source>
</evidence>
<dbReference type="EC" id="7.1.1.2" evidence="4 18"/>
<evidence type="ECO:0000256" key="15">
    <source>
        <dbReference type="ARBA" id="ARBA00023128"/>
    </source>
</evidence>
<accession>A0A346RHZ4</accession>
<dbReference type="Pfam" id="PF00361">
    <property type="entry name" value="Proton_antipo_M"/>
    <property type="match status" value="1"/>
</dbReference>
<keyword evidence="6" id="KW-0813">Transport</keyword>
<dbReference type="EMBL" id="MG193430">
    <property type="protein sequence ID" value="AXS65691.1"/>
    <property type="molecule type" value="Genomic_DNA"/>
</dbReference>
<feature type="domain" description="NADH:quinone oxidoreductase/Mrp antiporter transmembrane" evidence="19">
    <location>
        <begin position="22"/>
        <end position="276"/>
    </location>
</feature>
<feature type="transmembrane region" description="Helical" evidence="18">
    <location>
        <begin position="229"/>
        <end position="251"/>
    </location>
</feature>
<organism evidence="20">
    <name type="scientific">Coleoptera sp. 3 KM-2017</name>
    <dbReference type="NCBI Taxonomy" id="2219334"/>
    <lineage>
        <taxon>Eukaryota</taxon>
        <taxon>Metazoa</taxon>
        <taxon>Ecdysozoa</taxon>
        <taxon>Arthropoda</taxon>
        <taxon>Hexapoda</taxon>
        <taxon>Insecta</taxon>
        <taxon>Pterygota</taxon>
        <taxon>Neoptera</taxon>
        <taxon>Endopterygota</taxon>
        <taxon>Coleoptera</taxon>
    </lineage>
</organism>
<evidence type="ECO:0000313" key="20">
    <source>
        <dbReference type="EMBL" id="AXS65691.1"/>
    </source>
</evidence>
<dbReference type="AlphaFoldDB" id="A0A346RHZ4"/>
<geneLocation type="mitochondrion" evidence="20"/>
<keyword evidence="15 18" id="KW-0496">Mitochondrion</keyword>
<dbReference type="InterPro" id="IPR003917">
    <property type="entry name" value="NADH_UbQ_OxRdtase_chain2"/>
</dbReference>
<feature type="transmembrane region" description="Helical" evidence="18">
    <location>
        <begin position="263"/>
        <end position="281"/>
    </location>
</feature>
<evidence type="ECO:0000256" key="1">
    <source>
        <dbReference type="ARBA" id="ARBA00003257"/>
    </source>
</evidence>
<evidence type="ECO:0000256" key="14">
    <source>
        <dbReference type="ARBA" id="ARBA00023075"/>
    </source>
</evidence>
<dbReference type="GO" id="GO:0005743">
    <property type="term" value="C:mitochondrial inner membrane"/>
    <property type="evidence" value="ECO:0007669"/>
    <property type="project" value="UniProtKB-SubCell"/>
</dbReference>
<comment type="similarity">
    <text evidence="3 18">Belongs to the complex I subunit 2 family.</text>
</comment>
<evidence type="ECO:0000256" key="18">
    <source>
        <dbReference type="RuleBase" id="RU003403"/>
    </source>
</evidence>
<comment type="catalytic activity">
    <reaction evidence="17 18">
        <text>a ubiquinone + NADH + 5 H(+)(in) = a ubiquinol + NAD(+) + 4 H(+)(out)</text>
        <dbReference type="Rhea" id="RHEA:29091"/>
        <dbReference type="Rhea" id="RHEA-COMP:9565"/>
        <dbReference type="Rhea" id="RHEA-COMP:9566"/>
        <dbReference type="ChEBI" id="CHEBI:15378"/>
        <dbReference type="ChEBI" id="CHEBI:16389"/>
        <dbReference type="ChEBI" id="CHEBI:17976"/>
        <dbReference type="ChEBI" id="CHEBI:57540"/>
        <dbReference type="ChEBI" id="CHEBI:57945"/>
        <dbReference type="EC" id="7.1.1.2"/>
    </reaction>
</comment>
<reference evidence="20" key="1">
    <citation type="journal article" date="2018" name="J. ISSAAS">
        <title>The contribution of mitochondrial metagenomics to large-scale data mining and phylogenetic analysis of Coleoptera.</title>
        <authorList>
            <person name="Miller K."/>
            <person name="Linard B."/>
            <person name="Motyka M."/>
            <person name="Bocek M."/>
            <person name="Vogler A.P."/>
        </authorList>
    </citation>
    <scope>NUCLEOTIDE SEQUENCE</scope>
</reference>
<feature type="transmembrane region" description="Helical" evidence="18">
    <location>
        <begin position="7"/>
        <end position="26"/>
    </location>
</feature>
<proteinExistence type="inferred from homology"/>
<dbReference type="GO" id="GO:0006120">
    <property type="term" value="P:mitochondrial electron transport, NADH to ubiquinone"/>
    <property type="evidence" value="ECO:0007669"/>
    <property type="project" value="InterPro"/>
</dbReference>
<keyword evidence="14 18" id="KW-0830">Ubiquinone</keyword>
<dbReference type="InterPro" id="IPR050175">
    <property type="entry name" value="Complex_I_Subunit_2"/>
</dbReference>
<evidence type="ECO:0000259" key="19">
    <source>
        <dbReference type="Pfam" id="PF00361"/>
    </source>
</evidence>
<feature type="transmembrane region" description="Helical" evidence="18">
    <location>
        <begin position="137"/>
        <end position="159"/>
    </location>
</feature>
<keyword evidence="9 18" id="KW-0999">Mitochondrion inner membrane</keyword>
<evidence type="ECO:0000256" key="13">
    <source>
        <dbReference type="ARBA" id="ARBA00023027"/>
    </source>
</evidence>
<dbReference type="PANTHER" id="PTHR46552:SF1">
    <property type="entry name" value="NADH-UBIQUINONE OXIDOREDUCTASE CHAIN 2"/>
    <property type="match status" value="1"/>
</dbReference>
<dbReference type="GO" id="GO:0008137">
    <property type="term" value="F:NADH dehydrogenase (ubiquinone) activity"/>
    <property type="evidence" value="ECO:0007669"/>
    <property type="project" value="UniProtKB-EC"/>
</dbReference>
<evidence type="ECO:0000256" key="17">
    <source>
        <dbReference type="ARBA" id="ARBA00049551"/>
    </source>
</evidence>
<keyword evidence="10 18" id="KW-1278">Translocase</keyword>
<feature type="transmembrane region" description="Helical" evidence="18">
    <location>
        <begin position="305"/>
        <end position="325"/>
    </location>
</feature>
<evidence type="ECO:0000256" key="9">
    <source>
        <dbReference type="ARBA" id="ARBA00022792"/>
    </source>
</evidence>
<evidence type="ECO:0000256" key="7">
    <source>
        <dbReference type="ARBA" id="ARBA00022660"/>
    </source>
</evidence>
<protein>
    <recommendedName>
        <fullName evidence="5 18">NADH-ubiquinone oxidoreductase chain 2</fullName>
        <ecNumber evidence="4 18">7.1.1.2</ecNumber>
    </recommendedName>
</protein>
<name>A0A346RHZ4_9COLE</name>
<evidence type="ECO:0000256" key="11">
    <source>
        <dbReference type="ARBA" id="ARBA00022982"/>
    </source>
</evidence>
<dbReference type="PRINTS" id="PR01436">
    <property type="entry name" value="NADHDHGNASE2"/>
</dbReference>
<gene>
    <name evidence="20" type="primary">nad2</name>
</gene>
<evidence type="ECO:0000256" key="6">
    <source>
        <dbReference type="ARBA" id="ARBA00022448"/>
    </source>
</evidence>
<evidence type="ECO:0000256" key="5">
    <source>
        <dbReference type="ARBA" id="ARBA00021008"/>
    </source>
</evidence>
<dbReference type="InterPro" id="IPR001750">
    <property type="entry name" value="ND/Mrp_TM"/>
</dbReference>
<keyword evidence="12 18" id="KW-1133">Transmembrane helix</keyword>
<evidence type="ECO:0000256" key="2">
    <source>
        <dbReference type="ARBA" id="ARBA00004448"/>
    </source>
</evidence>
<evidence type="ECO:0000256" key="3">
    <source>
        <dbReference type="ARBA" id="ARBA00007012"/>
    </source>
</evidence>
<keyword evidence="7 18" id="KW-0679">Respiratory chain</keyword>